<feature type="compositionally biased region" description="Low complexity" evidence="1">
    <location>
        <begin position="315"/>
        <end position="332"/>
    </location>
</feature>
<dbReference type="Pfam" id="PF00620">
    <property type="entry name" value="RhoGAP"/>
    <property type="match status" value="2"/>
</dbReference>
<accession>M2RGB1</accession>
<feature type="compositionally biased region" description="Pro residues" evidence="1">
    <location>
        <begin position="101"/>
        <end position="111"/>
    </location>
</feature>
<dbReference type="PANTHER" id="PTHR12783:SF5">
    <property type="entry name" value="RALA-BINDING PROTEIN 1"/>
    <property type="match status" value="1"/>
</dbReference>
<protein>
    <recommendedName>
        <fullName evidence="2">Rho-GAP domain-containing protein</fullName>
    </recommendedName>
</protein>
<dbReference type="OrthoDB" id="185175at2759"/>
<proteinExistence type="predicted"/>
<evidence type="ECO:0000313" key="4">
    <source>
        <dbReference type="Proteomes" id="UP000016930"/>
    </source>
</evidence>
<feature type="region of interest" description="Disordered" evidence="1">
    <location>
        <begin position="498"/>
        <end position="522"/>
    </location>
</feature>
<dbReference type="GO" id="GO:0007264">
    <property type="term" value="P:small GTPase-mediated signal transduction"/>
    <property type="evidence" value="ECO:0007669"/>
    <property type="project" value="InterPro"/>
</dbReference>
<dbReference type="SUPFAM" id="SSF48350">
    <property type="entry name" value="GTPase activation domain, GAP"/>
    <property type="match status" value="1"/>
</dbReference>
<sequence length="1074" mass="112321">MTSHVTIRPGALAGNRSPRPVSLAESSHSGHTIVPVNKRLSALITDAEFAMLEESDGGESGLELLTRVSSSGRPSPTSSIKVRNRRSVSLSLGNGFSVKPKPGPSEPPRSPPNSATIHSPGRLAGDSMPGSPLAPSRDTPTLTRAAANGIISPSNAGANGSSSTNFRGRLAAWTATSASAPHSPATTAQPDRPLPALPPVTRRPQPPGSAIGHPSFRQTAVSMTSGLAPAAMGFGKRAVEKVVGRAFGGFSSGSSSASVHSSSSSVGTSSVGHAFRSGQSKYAEHPIGRTSSDLSGSGSGPGGVWKAKRRGHAFSGSSSISSSITSSSASDIDQFTPSGPSLGKRVRGPRRNSSGVSIAGGLVFKRDLRQCVQDTAIDSVLERLSVGEDLESWDGGVRPLEERMLPALAMRCAQHILKWGVQEEGLFRISGRSSHVAKLRSEFDAGADFDMVDCDPGDLDPHAVSSIFKTFLRELPESILTSALIPYFESALQAEEADAASSSGDSNSSRPRMSVGMSGPTLPAGPRMSVATALRKPPSLSTLALPSFASMRSISESLRNALTWLVAKLPQENRDLLYTVVELIKATASRSKETKMPLGNLLLVFCPSLNMSPTLLRVLCEADSIWQGIPKNSVDPVVLDIRPSGSEDAADAAAQSVLSIDAEHSSSGSTDWSQGDEDQDACSLTTSEHPSTDSSLTTESDTDNDSRIEMEQKPVWPAQDSLEVVFIPPISPTTPVSLQDDSASYVSALETPPGGCTRSTSASPQIPLLTSSSESLDTRSSISEEPVSPQAASSSSSHKSNAKPPDVSLSTDVVDLSFSVPQRPTISSPVPFPSSGGSSPHTPLTPRKSLALLSFPSFKPEPSGSSPSSSPMRRTKRPSLHLLFSRKSSSPKASPSRGFSPVAAASVPSFSPYLPNASSSEVGLGPLASVTSLPPLLDTAISSSPINLAFEEATHQIKSKSDTVRSAPTPSTSSPSTLLHPRAHSDHLVRTDSFASSLFSTPHQTPIADLYQNRSKSVLSFHQGTEDENVPESGTRSVTTPTLNMPAIDLSIESTVQDDWASSVLLAAHTQPGH</sequence>
<feature type="compositionally biased region" description="Low complexity" evidence="1">
    <location>
        <begin position="768"/>
        <end position="805"/>
    </location>
</feature>
<feature type="compositionally biased region" description="Low complexity" evidence="1">
    <location>
        <begin position="174"/>
        <end position="190"/>
    </location>
</feature>
<feature type="compositionally biased region" description="Low complexity" evidence="1">
    <location>
        <begin position="854"/>
        <end position="871"/>
    </location>
</feature>
<dbReference type="InterPro" id="IPR000198">
    <property type="entry name" value="RhoGAP_dom"/>
</dbReference>
<dbReference type="InterPro" id="IPR008936">
    <property type="entry name" value="Rho_GTPase_activation_prot"/>
</dbReference>
<feature type="region of interest" description="Disordered" evidence="1">
    <location>
        <begin position="174"/>
        <end position="215"/>
    </location>
</feature>
<dbReference type="PROSITE" id="PS50238">
    <property type="entry name" value="RHOGAP"/>
    <property type="match status" value="1"/>
</dbReference>
<dbReference type="GO" id="GO:0005096">
    <property type="term" value="F:GTPase activator activity"/>
    <property type="evidence" value="ECO:0007669"/>
    <property type="project" value="InterPro"/>
</dbReference>
<feature type="compositionally biased region" description="Low complexity" evidence="1">
    <location>
        <begin position="827"/>
        <end position="846"/>
    </location>
</feature>
<feature type="region of interest" description="Disordered" evidence="1">
    <location>
        <begin position="252"/>
        <end position="353"/>
    </location>
</feature>
<dbReference type="GO" id="GO:0031267">
    <property type="term" value="F:small GTPase binding"/>
    <property type="evidence" value="ECO:0007669"/>
    <property type="project" value="InterPro"/>
</dbReference>
<dbReference type="EMBL" id="KB445796">
    <property type="protein sequence ID" value="EMD37487.1"/>
    <property type="molecule type" value="Genomic_DNA"/>
</dbReference>
<dbReference type="SMART" id="SM00324">
    <property type="entry name" value="RhoGAP"/>
    <property type="match status" value="1"/>
</dbReference>
<dbReference type="InterPro" id="IPR039767">
    <property type="entry name" value="RALBP1"/>
</dbReference>
<feature type="compositionally biased region" description="Low complexity" evidence="1">
    <location>
        <begin position="498"/>
        <end position="509"/>
    </location>
</feature>
<feature type="domain" description="Rho-GAP" evidence="2">
    <location>
        <begin position="398"/>
        <end position="650"/>
    </location>
</feature>
<feature type="region of interest" description="Disordered" evidence="1">
    <location>
        <begin position="1"/>
        <end position="30"/>
    </location>
</feature>
<dbReference type="Proteomes" id="UP000016930">
    <property type="component" value="Unassembled WGS sequence"/>
</dbReference>
<feature type="region of interest" description="Disordered" evidence="1">
    <location>
        <begin position="1021"/>
        <end position="1041"/>
    </location>
</feature>
<gene>
    <name evidence="3" type="ORF">CERSUDRAFT_114130</name>
</gene>
<evidence type="ECO:0000259" key="2">
    <source>
        <dbReference type="PROSITE" id="PS50238"/>
    </source>
</evidence>
<dbReference type="STRING" id="914234.M2RGB1"/>
<organism evidence="3 4">
    <name type="scientific">Ceriporiopsis subvermispora (strain B)</name>
    <name type="common">White-rot fungus</name>
    <name type="synonym">Gelatoporia subvermispora</name>
    <dbReference type="NCBI Taxonomy" id="914234"/>
    <lineage>
        <taxon>Eukaryota</taxon>
        <taxon>Fungi</taxon>
        <taxon>Dikarya</taxon>
        <taxon>Basidiomycota</taxon>
        <taxon>Agaricomycotina</taxon>
        <taxon>Agaricomycetes</taxon>
        <taxon>Polyporales</taxon>
        <taxon>Gelatoporiaceae</taxon>
        <taxon>Gelatoporia</taxon>
    </lineage>
</organism>
<name>M2RGB1_CERS8</name>
<feature type="compositionally biased region" description="Low complexity" evidence="1">
    <location>
        <begin position="968"/>
        <end position="977"/>
    </location>
</feature>
<dbReference type="PANTHER" id="PTHR12783">
    <property type="entry name" value="RALA BINDING PROTEIN 1 RALBP1"/>
    <property type="match status" value="1"/>
</dbReference>
<dbReference type="HOGENOM" id="CLU_003512_0_0_1"/>
<feature type="compositionally biased region" description="Polar residues" evidence="1">
    <location>
        <begin position="1032"/>
        <end position="1041"/>
    </location>
</feature>
<feature type="region of interest" description="Disordered" evidence="1">
    <location>
        <begin position="67"/>
        <end position="140"/>
    </location>
</feature>
<dbReference type="AlphaFoldDB" id="M2RGB1"/>
<evidence type="ECO:0000256" key="1">
    <source>
        <dbReference type="SAM" id="MobiDB-lite"/>
    </source>
</evidence>
<feature type="compositionally biased region" description="Low complexity" evidence="1">
    <location>
        <begin position="67"/>
        <end position="79"/>
    </location>
</feature>
<feature type="region of interest" description="Disordered" evidence="1">
    <location>
        <begin position="660"/>
        <end position="706"/>
    </location>
</feature>
<keyword evidence="4" id="KW-1185">Reference proteome</keyword>
<feature type="region of interest" description="Disordered" evidence="1">
    <location>
        <begin position="956"/>
        <end position="982"/>
    </location>
</feature>
<evidence type="ECO:0000313" key="3">
    <source>
        <dbReference type="EMBL" id="EMD37487.1"/>
    </source>
</evidence>
<reference evidence="3 4" key="1">
    <citation type="journal article" date="2012" name="Proc. Natl. Acad. Sci. U.S.A.">
        <title>Comparative genomics of Ceriporiopsis subvermispora and Phanerochaete chrysosporium provide insight into selective ligninolysis.</title>
        <authorList>
            <person name="Fernandez-Fueyo E."/>
            <person name="Ruiz-Duenas F.J."/>
            <person name="Ferreira P."/>
            <person name="Floudas D."/>
            <person name="Hibbett D.S."/>
            <person name="Canessa P."/>
            <person name="Larrondo L.F."/>
            <person name="James T.Y."/>
            <person name="Seelenfreund D."/>
            <person name="Lobos S."/>
            <person name="Polanco R."/>
            <person name="Tello M."/>
            <person name="Honda Y."/>
            <person name="Watanabe T."/>
            <person name="Watanabe T."/>
            <person name="Ryu J.S."/>
            <person name="Kubicek C.P."/>
            <person name="Schmoll M."/>
            <person name="Gaskell J."/>
            <person name="Hammel K.E."/>
            <person name="St John F.J."/>
            <person name="Vanden Wymelenberg A."/>
            <person name="Sabat G."/>
            <person name="Splinter BonDurant S."/>
            <person name="Syed K."/>
            <person name="Yadav J.S."/>
            <person name="Doddapaneni H."/>
            <person name="Subramanian V."/>
            <person name="Lavin J.L."/>
            <person name="Oguiza J.A."/>
            <person name="Perez G."/>
            <person name="Pisabarro A.G."/>
            <person name="Ramirez L."/>
            <person name="Santoyo F."/>
            <person name="Master E."/>
            <person name="Coutinho P.M."/>
            <person name="Henrissat B."/>
            <person name="Lombard V."/>
            <person name="Magnuson J.K."/>
            <person name="Kuees U."/>
            <person name="Hori C."/>
            <person name="Igarashi K."/>
            <person name="Samejima M."/>
            <person name="Held B.W."/>
            <person name="Barry K.W."/>
            <person name="LaButti K.M."/>
            <person name="Lapidus A."/>
            <person name="Lindquist E.A."/>
            <person name="Lucas S.M."/>
            <person name="Riley R."/>
            <person name="Salamov A.A."/>
            <person name="Hoffmeister D."/>
            <person name="Schwenk D."/>
            <person name="Hadar Y."/>
            <person name="Yarden O."/>
            <person name="de Vries R.P."/>
            <person name="Wiebenga A."/>
            <person name="Stenlid J."/>
            <person name="Eastwood D."/>
            <person name="Grigoriev I.V."/>
            <person name="Berka R.M."/>
            <person name="Blanchette R.A."/>
            <person name="Kersten P."/>
            <person name="Martinez A.T."/>
            <person name="Vicuna R."/>
            <person name="Cullen D."/>
        </authorList>
    </citation>
    <scope>NUCLEOTIDE SEQUENCE [LARGE SCALE GENOMIC DNA]</scope>
    <source>
        <strain evidence="3 4">B</strain>
    </source>
</reference>
<dbReference type="Gene3D" id="1.10.555.10">
    <property type="entry name" value="Rho GTPase activation protein"/>
    <property type="match status" value="1"/>
</dbReference>
<feature type="compositionally biased region" description="Low complexity" evidence="1">
    <location>
        <begin position="252"/>
        <end position="273"/>
    </location>
</feature>
<feature type="region of interest" description="Disordered" evidence="1">
    <location>
        <begin position="746"/>
        <end position="879"/>
    </location>
</feature>